<comment type="caution">
    <text evidence="1">The sequence shown here is derived from an EMBL/GenBank/DDBJ whole genome shotgun (WGS) entry which is preliminary data.</text>
</comment>
<reference evidence="2" key="1">
    <citation type="journal article" date="2019" name="Int. J. Syst. Evol. Microbiol.">
        <title>The Global Catalogue of Microorganisms (GCM) 10K type strain sequencing project: providing services to taxonomists for standard genome sequencing and annotation.</title>
        <authorList>
            <consortium name="The Broad Institute Genomics Platform"/>
            <consortium name="The Broad Institute Genome Sequencing Center for Infectious Disease"/>
            <person name="Wu L."/>
            <person name="Ma J."/>
        </authorList>
    </citation>
    <scope>NUCLEOTIDE SEQUENCE [LARGE SCALE GENOMIC DNA]</scope>
    <source>
        <strain evidence="2">NBRC 102520</strain>
    </source>
</reference>
<evidence type="ECO:0000313" key="2">
    <source>
        <dbReference type="Proteomes" id="UP001156905"/>
    </source>
</evidence>
<name>A0ABQ6BAE5_9BRAD</name>
<keyword evidence="2" id="KW-1185">Reference proteome</keyword>
<protein>
    <submittedName>
        <fullName evidence="1">Uncharacterized protein</fullName>
    </submittedName>
</protein>
<organism evidence="1 2">
    <name type="scientific">Bradyrhizobium iriomotense</name>
    <dbReference type="NCBI Taxonomy" id="441950"/>
    <lineage>
        <taxon>Bacteria</taxon>
        <taxon>Pseudomonadati</taxon>
        <taxon>Pseudomonadota</taxon>
        <taxon>Alphaproteobacteria</taxon>
        <taxon>Hyphomicrobiales</taxon>
        <taxon>Nitrobacteraceae</taxon>
        <taxon>Bradyrhizobium</taxon>
    </lineage>
</organism>
<gene>
    <name evidence="1" type="ORF">GCM10007857_63150</name>
</gene>
<dbReference type="Proteomes" id="UP001156905">
    <property type="component" value="Unassembled WGS sequence"/>
</dbReference>
<accession>A0ABQ6BAE5</accession>
<dbReference type="EMBL" id="BSOW01000027">
    <property type="protein sequence ID" value="GLR89601.1"/>
    <property type="molecule type" value="Genomic_DNA"/>
</dbReference>
<dbReference type="RefSeq" id="WP_284271863.1">
    <property type="nucleotide sequence ID" value="NZ_BSOW01000027.1"/>
</dbReference>
<proteinExistence type="predicted"/>
<evidence type="ECO:0000313" key="1">
    <source>
        <dbReference type="EMBL" id="GLR89601.1"/>
    </source>
</evidence>
<sequence>MRAKGAVAIFTAVLALVVSLYTLRKTGTRSIAAFQQQWIDTLRKTLSEYHSILMTTEPPLSSEDDRKVSNLGTQIELMLNPDDEASQKLEKVMDVIYHAETNEERVAQDPAFVAAARRVLKDEWKRVKSELK</sequence>